<accession>A0ABY0ILS8</accession>
<reference evidence="9" key="1">
    <citation type="journal article" date="2019" name="Int. J. Syst. Evol. Microbiol.">
        <title>Halobacteriovorax valvorus sp. nov., a novel prokaryotic predator isolated from coastal seawater of China.</title>
        <authorList>
            <person name="Chen M.-X."/>
        </authorList>
    </citation>
    <scope>NUCLEOTIDE SEQUENCE [LARGE SCALE GENOMIC DNA]</scope>
    <source>
        <strain evidence="9">BL9</strain>
    </source>
</reference>
<evidence type="ECO:0000259" key="7">
    <source>
        <dbReference type="Pfam" id="PF00361"/>
    </source>
</evidence>
<comment type="subunit">
    <text evidence="5">NDH-1 is composed of 14 different subunits. Subunits NuoA, H, J, K, L, M, N constitute the membrane sector of the complex.</text>
</comment>
<keyword evidence="2 5" id="KW-0812">Transmembrane</keyword>
<dbReference type="EC" id="7.1.1.-" evidence="5"/>
<keyword evidence="5" id="KW-0813">Transport</keyword>
<keyword evidence="5" id="KW-0520">NAD</keyword>
<dbReference type="InterPro" id="IPR010096">
    <property type="entry name" value="NADH-Q_OxRdtase_suN/2"/>
</dbReference>
<dbReference type="HAMAP" id="MF_00445">
    <property type="entry name" value="NDH1_NuoN_1"/>
    <property type="match status" value="1"/>
</dbReference>
<comment type="function">
    <text evidence="5">NDH-1 shuttles electrons from NADH, via FMN and iron-sulfur (Fe-S) centers, to quinones in the respiratory chain. The immediate electron acceptor for the enzyme in this species is believed to be ubiquinone. Couples the redox reaction to proton translocation (for every two electrons transferred, four hydrogen ions are translocated across the cytoplasmic membrane), and thus conserves the redox energy in a proton gradient.</text>
</comment>
<feature type="transmembrane region" description="Helical" evidence="5">
    <location>
        <begin position="310"/>
        <end position="330"/>
    </location>
</feature>
<feature type="transmembrane region" description="Helical" evidence="5">
    <location>
        <begin position="282"/>
        <end position="303"/>
    </location>
</feature>
<keyword evidence="9" id="KW-1185">Reference proteome</keyword>
<evidence type="ECO:0000256" key="5">
    <source>
        <dbReference type="HAMAP-Rule" id="MF_00445"/>
    </source>
</evidence>
<comment type="caution">
    <text evidence="8">The sequence shown here is derived from an EMBL/GenBank/DDBJ whole genome shotgun (WGS) entry which is preliminary data.</text>
</comment>
<feature type="transmembrane region" description="Helical" evidence="5">
    <location>
        <begin position="12"/>
        <end position="32"/>
    </location>
</feature>
<feature type="transmembrane region" description="Helical" evidence="5">
    <location>
        <begin position="209"/>
        <end position="228"/>
    </location>
</feature>
<proteinExistence type="inferred from homology"/>
<feature type="transmembrane region" description="Helical" evidence="5">
    <location>
        <begin position="336"/>
        <end position="358"/>
    </location>
</feature>
<dbReference type="RefSeq" id="WP_114706049.1">
    <property type="nucleotide sequence ID" value="NZ_QDKL01000001.1"/>
</dbReference>
<evidence type="ECO:0000256" key="6">
    <source>
        <dbReference type="RuleBase" id="RU000320"/>
    </source>
</evidence>
<evidence type="ECO:0000313" key="9">
    <source>
        <dbReference type="Proteomes" id="UP000443582"/>
    </source>
</evidence>
<comment type="subcellular location">
    <subcellularLocation>
        <location evidence="5">Cell membrane</location>
        <topology evidence="5">Multi-pass membrane protein</topology>
    </subcellularLocation>
    <subcellularLocation>
        <location evidence="1">Endomembrane system</location>
        <topology evidence="1">Multi-pass membrane protein</topology>
    </subcellularLocation>
    <subcellularLocation>
        <location evidence="6">Membrane</location>
        <topology evidence="6">Multi-pass membrane protein</topology>
    </subcellularLocation>
</comment>
<feature type="transmembrane region" description="Helical" evidence="5">
    <location>
        <begin position="111"/>
        <end position="128"/>
    </location>
</feature>
<evidence type="ECO:0000313" key="8">
    <source>
        <dbReference type="EMBL" id="RZF23103.1"/>
    </source>
</evidence>
<dbReference type="Proteomes" id="UP000443582">
    <property type="component" value="Unassembled WGS sequence"/>
</dbReference>
<organism evidence="8 9">
    <name type="scientific">Halobacteriovorax vibrionivorans</name>
    <dbReference type="NCBI Taxonomy" id="2152716"/>
    <lineage>
        <taxon>Bacteria</taxon>
        <taxon>Pseudomonadati</taxon>
        <taxon>Bdellovibrionota</taxon>
        <taxon>Bacteriovoracia</taxon>
        <taxon>Bacteriovoracales</taxon>
        <taxon>Halobacteriovoraceae</taxon>
        <taxon>Halobacteriovorax</taxon>
    </lineage>
</organism>
<keyword evidence="3 5" id="KW-1133">Transmembrane helix</keyword>
<keyword evidence="5" id="KW-0874">Quinone</keyword>
<evidence type="ECO:0000256" key="1">
    <source>
        <dbReference type="ARBA" id="ARBA00004127"/>
    </source>
</evidence>
<feature type="transmembrane region" description="Helical" evidence="5">
    <location>
        <begin position="249"/>
        <end position="270"/>
    </location>
</feature>
<dbReference type="EMBL" id="QDKL01000001">
    <property type="protein sequence ID" value="RZF23103.1"/>
    <property type="molecule type" value="Genomic_DNA"/>
</dbReference>
<evidence type="ECO:0000256" key="4">
    <source>
        <dbReference type="ARBA" id="ARBA00023136"/>
    </source>
</evidence>
<dbReference type="PANTHER" id="PTHR22773">
    <property type="entry name" value="NADH DEHYDROGENASE"/>
    <property type="match status" value="1"/>
</dbReference>
<evidence type="ECO:0000256" key="3">
    <source>
        <dbReference type="ARBA" id="ARBA00022989"/>
    </source>
</evidence>
<keyword evidence="5" id="KW-1278">Translocase</keyword>
<comment type="similarity">
    <text evidence="5">Belongs to the complex I subunit 2 family.</text>
</comment>
<gene>
    <name evidence="5" type="primary">nuoN</name>
    <name evidence="8" type="ORF">DAY19_04855</name>
</gene>
<protein>
    <recommendedName>
        <fullName evidence="5">NADH-quinone oxidoreductase subunit N</fullName>
        <ecNumber evidence="5">7.1.1.-</ecNumber>
    </recommendedName>
    <alternativeName>
        <fullName evidence="5">NADH dehydrogenase I subunit N</fullName>
    </alternativeName>
    <alternativeName>
        <fullName evidence="5">NDH-1 subunit N</fullName>
    </alternativeName>
</protein>
<evidence type="ECO:0000256" key="2">
    <source>
        <dbReference type="ARBA" id="ARBA00022692"/>
    </source>
</evidence>
<keyword evidence="5" id="KW-1003">Cell membrane</keyword>
<comment type="catalytic activity">
    <reaction evidence="5">
        <text>a quinone + NADH + 5 H(+)(in) = a quinol + NAD(+) + 4 H(+)(out)</text>
        <dbReference type="Rhea" id="RHEA:57888"/>
        <dbReference type="ChEBI" id="CHEBI:15378"/>
        <dbReference type="ChEBI" id="CHEBI:24646"/>
        <dbReference type="ChEBI" id="CHEBI:57540"/>
        <dbReference type="ChEBI" id="CHEBI:57945"/>
        <dbReference type="ChEBI" id="CHEBI:132124"/>
    </reaction>
</comment>
<feature type="transmembrane region" description="Helical" evidence="5">
    <location>
        <begin position="80"/>
        <end position="99"/>
    </location>
</feature>
<sequence length="491" mass="53437">MALNYLASISHYIPELLVCFTMGALILIEATYGNDDKGSSKKMFYWSSMIGLLCALIYQVKGLGTDATHIFTKSVVMDHFSGFAKIVMILSTAGAIYLSKVSKDLYEGTKAEFGILAMGILVGGMLLASANNMLIFFIGIETLSILSYAMAALKKNDERSTEAGLKYVLYGGATSGMMLFGMSHIFGTLGTINFSEMIPMMSALTEDQILILIPSFLLFFVGIGYKIACVPFHMWSPDVYEGSPLPVTAFFSLVPKFAGIAAFTRLTQIFFAGDVGMLKHSWIFLLMMVAALTMTVGNVSAIGQRSIKRMLAFSSISHAGVMMLGAIVLGEMGATAILFYAVTYLFMTLVAFYIASFIQDHYGNDHIDRFAGLIKKHPFAAIAMTITMFSLAGLPPLAGFVAKFNILAAVVQQKYYVLAVITAVNSVISLYYYMKVVRVMVLKDAESDEKVAGLGFVNQLIIGVYTAPVLIIGIFWQKLLSLANGALLLIK</sequence>
<feature type="domain" description="NADH:quinone oxidoreductase/Mrp antiporter transmembrane" evidence="7">
    <location>
        <begin position="130"/>
        <end position="429"/>
    </location>
</feature>
<dbReference type="NCBIfam" id="TIGR01770">
    <property type="entry name" value="NDH_I_N"/>
    <property type="match status" value="1"/>
</dbReference>
<keyword evidence="4 5" id="KW-0472">Membrane</keyword>
<feature type="transmembrane region" description="Helical" evidence="5">
    <location>
        <begin position="44"/>
        <end position="60"/>
    </location>
</feature>
<feature type="transmembrane region" description="Helical" evidence="5">
    <location>
        <begin position="414"/>
        <end position="433"/>
    </location>
</feature>
<name>A0ABY0ILS8_9BACT</name>
<feature type="transmembrane region" description="Helical" evidence="5">
    <location>
        <begin position="379"/>
        <end position="402"/>
    </location>
</feature>
<dbReference type="InterPro" id="IPR001750">
    <property type="entry name" value="ND/Mrp_TM"/>
</dbReference>
<keyword evidence="5" id="KW-0830">Ubiquinone</keyword>
<feature type="transmembrane region" description="Helical" evidence="5">
    <location>
        <begin position="454"/>
        <end position="476"/>
    </location>
</feature>
<dbReference type="Pfam" id="PF00361">
    <property type="entry name" value="Proton_antipo_M"/>
    <property type="match status" value="1"/>
</dbReference>
<feature type="transmembrane region" description="Helical" evidence="5">
    <location>
        <begin position="165"/>
        <end position="189"/>
    </location>
</feature>